<dbReference type="Proteomes" id="UP000006701">
    <property type="component" value="Unassembled WGS sequence"/>
</dbReference>
<protein>
    <submittedName>
        <fullName evidence="2">Uncharacterized protein</fullName>
    </submittedName>
</protein>
<evidence type="ECO:0000256" key="1">
    <source>
        <dbReference type="SAM" id="MobiDB-lite"/>
    </source>
</evidence>
<reference evidence="2 3" key="1">
    <citation type="journal article" date="2008" name="PLoS Genet.">
        <title>Genomic islands in the pathogenic filamentous fungus Aspergillus fumigatus.</title>
        <authorList>
            <person name="Fedorova N.D."/>
            <person name="Khaldi N."/>
            <person name="Joardar V.S."/>
            <person name="Maiti R."/>
            <person name="Amedeo P."/>
            <person name="Anderson M.J."/>
            <person name="Crabtree J."/>
            <person name="Silva J.C."/>
            <person name="Badger J.H."/>
            <person name="Albarraq A."/>
            <person name="Angiuoli S."/>
            <person name="Bussey H."/>
            <person name="Bowyer P."/>
            <person name="Cotty P.J."/>
            <person name="Dyer P.S."/>
            <person name="Egan A."/>
            <person name="Galens K."/>
            <person name="Fraser-Liggett C.M."/>
            <person name="Haas B.J."/>
            <person name="Inman J.M."/>
            <person name="Kent R."/>
            <person name="Lemieux S."/>
            <person name="Malavazi I."/>
            <person name="Orvis J."/>
            <person name="Roemer T."/>
            <person name="Ronning C.M."/>
            <person name="Sundaram J.P."/>
            <person name="Sutton G."/>
            <person name="Turner G."/>
            <person name="Venter J.C."/>
            <person name="White O.R."/>
            <person name="Whitty B.R."/>
            <person name="Youngman P."/>
            <person name="Wolfe K.H."/>
            <person name="Goldman G.H."/>
            <person name="Wortman J.R."/>
            <person name="Jiang B."/>
            <person name="Denning D.W."/>
            <person name="Nierman W.C."/>
        </authorList>
    </citation>
    <scope>NUCLEOTIDE SEQUENCE [LARGE SCALE GENOMIC DNA]</scope>
    <source>
        <strain evidence="3">ATCC 1007 / CBS 513.65 / DSM 816 / NCTC 3887 / NRRL 1</strain>
    </source>
</reference>
<accession>A1CU60</accession>
<name>A1CU60_ASPCL</name>
<gene>
    <name evidence="2" type="ORF">ACLA_085420</name>
</gene>
<evidence type="ECO:0000313" key="2">
    <source>
        <dbReference type="EMBL" id="EAW06847.1"/>
    </source>
</evidence>
<dbReference type="GeneID" id="4700309"/>
<proteinExistence type="predicted"/>
<dbReference type="RefSeq" id="XP_001268273.1">
    <property type="nucleotide sequence ID" value="XM_001268272.1"/>
</dbReference>
<dbReference type="AlphaFoldDB" id="A1CU60"/>
<feature type="region of interest" description="Disordered" evidence="1">
    <location>
        <begin position="91"/>
        <end position="112"/>
    </location>
</feature>
<evidence type="ECO:0000313" key="3">
    <source>
        <dbReference type="Proteomes" id="UP000006701"/>
    </source>
</evidence>
<keyword evidence="3" id="KW-1185">Reference proteome</keyword>
<dbReference type="HOGENOM" id="CLU_170475_0_0_1"/>
<sequence length="112" mass="13137">MSLRILRNSTLRYSLSPLLRASYHKAPEVYPTKGEDGMFWMPSPYPDDYEYPTMIKKTSAKNEHEKWDEIDATFSEAAIKADRGDVRFDRHRTQARRQSVVETDTEPNLHDM</sequence>
<organism evidence="2 3">
    <name type="scientific">Aspergillus clavatus (strain ATCC 1007 / CBS 513.65 / DSM 816 / NCTC 3887 / NRRL 1 / QM 1276 / 107)</name>
    <dbReference type="NCBI Taxonomy" id="344612"/>
    <lineage>
        <taxon>Eukaryota</taxon>
        <taxon>Fungi</taxon>
        <taxon>Dikarya</taxon>
        <taxon>Ascomycota</taxon>
        <taxon>Pezizomycotina</taxon>
        <taxon>Eurotiomycetes</taxon>
        <taxon>Eurotiomycetidae</taxon>
        <taxon>Eurotiales</taxon>
        <taxon>Aspergillaceae</taxon>
        <taxon>Aspergillus</taxon>
        <taxon>Aspergillus subgen. Fumigati</taxon>
    </lineage>
</organism>
<dbReference type="OMA" id="WDELHAT"/>
<dbReference type="VEuPathDB" id="FungiDB:ACLA_085420"/>
<dbReference type="EMBL" id="DS027060">
    <property type="protein sequence ID" value="EAW06847.1"/>
    <property type="molecule type" value="Genomic_DNA"/>
</dbReference>
<dbReference type="KEGG" id="act:ACLA_085420"/>
<dbReference type="OrthoDB" id="4343031at2759"/>